<dbReference type="InterPro" id="IPR027417">
    <property type="entry name" value="P-loop_NTPase"/>
</dbReference>
<dbReference type="Gene3D" id="3.40.50.300">
    <property type="entry name" value="P-loop containing nucleotide triphosphate hydrolases"/>
    <property type="match status" value="1"/>
</dbReference>
<protein>
    <recommendedName>
        <fullName evidence="3">G domain-containing protein</fullName>
    </recommendedName>
</protein>
<evidence type="ECO:0000313" key="5">
    <source>
        <dbReference type="Proteomes" id="UP001365542"/>
    </source>
</evidence>
<feature type="transmembrane region" description="Helical" evidence="2">
    <location>
        <begin position="388"/>
        <end position="409"/>
    </location>
</feature>
<feature type="domain" description="G" evidence="3">
    <location>
        <begin position="9"/>
        <end position="69"/>
    </location>
</feature>
<dbReference type="CDD" id="cd00882">
    <property type="entry name" value="Ras_like_GTPase"/>
    <property type="match status" value="1"/>
</dbReference>
<accession>A0AAV9XBD9</accession>
<dbReference type="InterPro" id="IPR006073">
    <property type="entry name" value="GTP-bd"/>
</dbReference>
<evidence type="ECO:0000256" key="1">
    <source>
        <dbReference type="SAM" id="Coils"/>
    </source>
</evidence>
<evidence type="ECO:0000313" key="4">
    <source>
        <dbReference type="EMBL" id="KAK6539281.1"/>
    </source>
</evidence>
<name>A0AAV9XBD9_9PEZI</name>
<dbReference type="Pfam" id="PF01926">
    <property type="entry name" value="MMR_HSR1"/>
    <property type="match status" value="1"/>
</dbReference>
<proteinExistence type="predicted"/>
<keyword evidence="2" id="KW-0812">Transmembrane</keyword>
<dbReference type="Proteomes" id="UP001365542">
    <property type="component" value="Unassembled WGS sequence"/>
</dbReference>
<keyword evidence="1" id="KW-0175">Coiled coil</keyword>
<feature type="transmembrane region" description="Helical" evidence="2">
    <location>
        <begin position="361"/>
        <end position="382"/>
    </location>
</feature>
<reference evidence="4 5" key="1">
    <citation type="submission" date="2019-10" db="EMBL/GenBank/DDBJ databases">
        <authorList>
            <person name="Palmer J.M."/>
        </authorList>
    </citation>
    <scope>NUCLEOTIDE SEQUENCE [LARGE SCALE GENOMIC DNA]</scope>
    <source>
        <strain evidence="4 5">TWF694</strain>
    </source>
</reference>
<dbReference type="AlphaFoldDB" id="A0AAV9XBD9"/>
<evidence type="ECO:0000259" key="3">
    <source>
        <dbReference type="Pfam" id="PF01926"/>
    </source>
</evidence>
<dbReference type="SUPFAM" id="SSF52540">
    <property type="entry name" value="P-loop containing nucleoside triphosphate hydrolases"/>
    <property type="match status" value="1"/>
</dbReference>
<sequence length="433" mass="49813">MSEPSPIIIALLGPTGSGKSSFAKLVTSNPFIAIGHDLESCTQSIVSYPLRHNNTDYILVDTPGFNDTYRTDRKILDEITSWLATSFASGTRLSGIIYFHRIVDVRMEGSALRNFHVFRKLCGDRALQNVVLGTTFWEMADAEEAARRECELAETPEFWGEMLSKGSRMVKISWTGRDCGLEVLASFAEKKAVTLRVQQEVAEGKTIEETAASHALDASENTSVKKTWYQKVFPFTKKKSKMEMEIQENTANIRKVQKDNLKAIKDQEKKRISAIKAEESSKKKVLMSQYRQQERDRRAHLNEVRRADKEIHKFKRTMRHNRHEVIMKGLYTHIKRFSGKVFENFGILEREFNQAVRDEDIVSSIFLGLGCLLFIASTPILIMTPVFVVNWMIIGLLSWQGLINTFVFLRYDIFTPLFIQIRTRKFHRIKLEK</sequence>
<organism evidence="4 5">
    <name type="scientific">Orbilia ellipsospora</name>
    <dbReference type="NCBI Taxonomy" id="2528407"/>
    <lineage>
        <taxon>Eukaryota</taxon>
        <taxon>Fungi</taxon>
        <taxon>Dikarya</taxon>
        <taxon>Ascomycota</taxon>
        <taxon>Pezizomycotina</taxon>
        <taxon>Orbiliomycetes</taxon>
        <taxon>Orbiliales</taxon>
        <taxon>Orbiliaceae</taxon>
        <taxon>Orbilia</taxon>
    </lineage>
</organism>
<dbReference type="EMBL" id="JAVHJO010000006">
    <property type="protein sequence ID" value="KAK6539281.1"/>
    <property type="molecule type" value="Genomic_DNA"/>
</dbReference>
<gene>
    <name evidence="4" type="ORF">TWF694_009516</name>
</gene>
<dbReference type="GO" id="GO:0005525">
    <property type="term" value="F:GTP binding"/>
    <property type="evidence" value="ECO:0007669"/>
    <property type="project" value="InterPro"/>
</dbReference>
<comment type="caution">
    <text evidence="4">The sequence shown here is derived from an EMBL/GenBank/DDBJ whole genome shotgun (WGS) entry which is preliminary data.</text>
</comment>
<keyword evidence="2" id="KW-1133">Transmembrane helix</keyword>
<keyword evidence="2" id="KW-0472">Membrane</keyword>
<keyword evidence="5" id="KW-1185">Reference proteome</keyword>
<evidence type="ECO:0000256" key="2">
    <source>
        <dbReference type="SAM" id="Phobius"/>
    </source>
</evidence>
<feature type="coiled-coil region" evidence="1">
    <location>
        <begin position="239"/>
        <end position="310"/>
    </location>
</feature>